<dbReference type="GO" id="GO:0007005">
    <property type="term" value="P:mitochondrion organization"/>
    <property type="evidence" value="ECO:0007669"/>
    <property type="project" value="TreeGrafter"/>
</dbReference>
<organism evidence="3 4">
    <name type="scientific">Cladophialophora chaetospira</name>
    <dbReference type="NCBI Taxonomy" id="386627"/>
    <lineage>
        <taxon>Eukaryota</taxon>
        <taxon>Fungi</taxon>
        <taxon>Dikarya</taxon>
        <taxon>Ascomycota</taxon>
        <taxon>Pezizomycotina</taxon>
        <taxon>Eurotiomycetes</taxon>
        <taxon>Chaetothyriomycetidae</taxon>
        <taxon>Chaetothyriales</taxon>
        <taxon>Herpotrichiellaceae</taxon>
        <taxon>Cladophialophora</taxon>
    </lineage>
</organism>
<name>A0AA39CGY8_9EURO</name>
<dbReference type="Pfam" id="PF03109">
    <property type="entry name" value="ABC1"/>
    <property type="match status" value="1"/>
</dbReference>
<dbReference type="PANTHER" id="PTHR43173">
    <property type="entry name" value="ABC1 FAMILY PROTEIN"/>
    <property type="match status" value="1"/>
</dbReference>
<feature type="domain" description="ABC1 atypical kinase-like" evidence="2">
    <location>
        <begin position="163"/>
        <end position="414"/>
    </location>
</feature>
<dbReference type="CDD" id="cd13969">
    <property type="entry name" value="ADCK1-like"/>
    <property type="match status" value="1"/>
</dbReference>
<evidence type="ECO:0000256" key="1">
    <source>
        <dbReference type="ARBA" id="ARBA00009670"/>
    </source>
</evidence>
<dbReference type="EMBL" id="JAPDRK010000011">
    <property type="protein sequence ID" value="KAJ9607720.1"/>
    <property type="molecule type" value="Genomic_DNA"/>
</dbReference>
<comment type="caution">
    <text evidence="3">The sequence shown here is derived from an EMBL/GenBank/DDBJ whole genome shotgun (WGS) entry which is preliminary data.</text>
</comment>
<dbReference type="AlphaFoldDB" id="A0AA39CGY8"/>
<dbReference type="InterPro" id="IPR011009">
    <property type="entry name" value="Kinase-like_dom_sf"/>
</dbReference>
<dbReference type="InterPro" id="IPR045307">
    <property type="entry name" value="ADCK1_dom"/>
</dbReference>
<proteinExistence type="inferred from homology"/>
<dbReference type="Proteomes" id="UP001172673">
    <property type="component" value="Unassembled WGS sequence"/>
</dbReference>
<evidence type="ECO:0000313" key="4">
    <source>
        <dbReference type="Proteomes" id="UP001172673"/>
    </source>
</evidence>
<evidence type="ECO:0000313" key="3">
    <source>
        <dbReference type="EMBL" id="KAJ9607720.1"/>
    </source>
</evidence>
<evidence type="ECO:0000259" key="2">
    <source>
        <dbReference type="Pfam" id="PF03109"/>
    </source>
</evidence>
<dbReference type="InterPro" id="IPR051130">
    <property type="entry name" value="Mito_struct-func_regulator"/>
</dbReference>
<gene>
    <name evidence="3" type="ORF">H2200_007798</name>
</gene>
<dbReference type="PANTHER" id="PTHR43173:SF19">
    <property type="entry name" value="AARF DOMAIN-CONTAINING PROTEIN KINASE 1"/>
    <property type="match status" value="1"/>
</dbReference>
<dbReference type="InterPro" id="IPR004147">
    <property type="entry name" value="ABC1_dom"/>
</dbReference>
<sequence length="573" mass="66086">MRISTDALAFLRGRTTWTCARCKTRPQKPFDKPRIRFHSYQRTVRIVRPRQAVYWAAAGGGAAGAGVLAFGDDIKHGWRAAERTGRVVSTLVVCINDYRVTLNEKYDDPEEHTKSLKACHKRCADRVLKAMEANGSIFIKLGQHISSMGYLLPLEWTETFVPLQDKCPVSSYESIQNMFLRDTGHRIEEQFEEFSKEPIGAASLAQVHIAVLKDTGQQVAVKVQHPSLEEWVPLDLALTRFTFRSLKRAFPDYDLEWLSNEMDFSIPQELDFVLEGDNATYARNYFERNTSFPLIIPKVMSATKRILVMECVTGSRVDNLAYLKEHNISRDEVSATLARIFNVMIFSKNAPLHCDPHGGNIAIRHNPNRRYPYNFDVVLYDHGLYRMPDDKLRKDYAKLWLAVIDADEAKMRKYAYEVAGIGEKEFPLFASAITGRDYRVLVRKQLTTSLRDVHEKEGINEVFGEDLLQQLVHLLGNVPRIILLILKTNDLTRSLDEALGSTQPMRPMLILAKYASWTVWQDEKDMIRRRGGYLQPRNFWRLIHAWVQFLRIEVKLFGYERYLSIRRHLGLEG</sequence>
<keyword evidence="4" id="KW-1185">Reference proteome</keyword>
<accession>A0AA39CGY8</accession>
<dbReference type="GO" id="GO:0055088">
    <property type="term" value="P:lipid homeostasis"/>
    <property type="evidence" value="ECO:0007669"/>
    <property type="project" value="TreeGrafter"/>
</dbReference>
<protein>
    <recommendedName>
        <fullName evidence="2">ABC1 atypical kinase-like domain-containing protein</fullName>
    </recommendedName>
</protein>
<comment type="similarity">
    <text evidence="1">Belongs to the protein kinase superfamily. ADCK protein kinase family.</text>
</comment>
<dbReference type="SUPFAM" id="SSF56112">
    <property type="entry name" value="Protein kinase-like (PK-like)"/>
    <property type="match status" value="1"/>
</dbReference>
<reference evidence="3" key="1">
    <citation type="submission" date="2022-10" db="EMBL/GenBank/DDBJ databases">
        <title>Culturing micro-colonial fungi from biological soil crusts in the Mojave desert and describing Neophaeococcomyces mojavensis, and introducing the new genera and species Taxawa tesnikishii.</title>
        <authorList>
            <person name="Kurbessoian T."/>
            <person name="Stajich J.E."/>
        </authorList>
    </citation>
    <scope>NUCLEOTIDE SEQUENCE</scope>
    <source>
        <strain evidence="3">TK_41</strain>
    </source>
</reference>
<dbReference type="GO" id="GO:0005743">
    <property type="term" value="C:mitochondrial inner membrane"/>
    <property type="evidence" value="ECO:0007669"/>
    <property type="project" value="TreeGrafter"/>
</dbReference>